<evidence type="ECO:0000256" key="4">
    <source>
        <dbReference type="ARBA" id="ARBA00022490"/>
    </source>
</evidence>
<dbReference type="RefSeq" id="WP_341416334.1">
    <property type="nucleotide sequence ID" value="NZ_JBBPCC010000009.1"/>
</dbReference>
<keyword evidence="8 10" id="KW-0239">DNA-directed DNA polymerase</keyword>
<evidence type="ECO:0000259" key="12">
    <source>
        <dbReference type="Pfam" id="PF02767"/>
    </source>
</evidence>
<dbReference type="NCBIfam" id="TIGR00663">
    <property type="entry name" value="dnan"/>
    <property type="match status" value="1"/>
</dbReference>
<keyword evidence="5 10" id="KW-0808">Transferase</keyword>
<keyword evidence="15" id="KW-1185">Reference proteome</keyword>
<reference evidence="14 15" key="1">
    <citation type="submission" date="2024-04" db="EMBL/GenBank/DDBJ databases">
        <title>draft genome sequnece of Paenibacillus filicis.</title>
        <authorList>
            <person name="Kim D.-U."/>
        </authorList>
    </citation>
    <scope>NUCLEOTIDE SEQUENCE [LARGE SCALE GENOMIC DNA]</scope>
    <source>
        <strain evidence="14 15">KACC14197</strain>
    </source>
</reference>
<evidence type="ECO:0000256" key="1">
    <source>
        <dbReference type="ARBA" id="ARBA00004496"/>
    </source>
</evidence>
<evidence type="ECO:0000256" key="3">
    <source>
        <dbReference type="ARBA" id="ARBA00021035"/>
    </source>
</evidence>
<evidence type="ECO:0000256" key="7">
    <source>
        <dbReference type="ARBA" id="ARBA00022705"/>
    </source>
</evidence>
<feature type="domain" description="DNA polymerase III beta sliding clamp central" evidence="12">
    <location>
        <begin position="139"/>
        <end position="252"/>
    </location>
</feature>
<evidence type="ECO:0000256" key="5">
    <source>
        <dbReference type="ARBA" id="ARBA00022679"/>
    </source>
</evidence>
<dbReference type="CDD" id="cd00140">
    <property type="entry name" value="beta_clamp"/>
    <property type="match status" value="1"/>
</dbReference>
<dbReference type="PANTHER" id="PTHR30478">
    <property type="entry name" value="DNA POLYMERASE III SUBUNIT BETA"/>
    <property type="match status" value="1"/>
</dbReference>
<keyword evidence="7 10" id="KW-0235">DNA replication</keyword>
<dbReference type="InterPro" id="IPR001001">
    <property type="entry name" value="DNA_polIII_beta"/>
</dbReference>
<gene>
    <name evidence="14" type="primary">dnaN</name>
    <name evidence="14" type="ORF">WMW72_15105</name>
</gene>
<dbReference type="Proteomes" id="UP001469365">
    <property type="component" value="Unassembled WGS sequence"/>
</dbReference>
<dbReference type="InterPro" id="IPR022634">
    <property type="entry name" value="DNA_polIII_beta_N"/>
</dbReference>
<evidence type="ECO:0000256" key="6">
    <source>
        <dbReference type="ARBA" id="ARBA00022695"/>
    </source>
</evidence>
<name>A0ABU9DK30_9BACL</name>
<comment type="similarity">
    <text evidence="2 10">Belongs to the beta sliding clamp family.</text>
</comment>
<dbReference type="GO" id="GO:0003887">
    <property type="term" value="F:DNA-directed DNA polymerase activity"/>
    <property type="evidence" value="ECO:0007669"/>
    <property type="project" value="UniProtKB-EC"/>
</dbReference>
<dbReference type="Pfam" id="PF02768">
    <property type="entry name" value="DNA_pol3_beta_3"/>
    <property type="match status" value="1"/>
</dbReference>
<keyword evidence="4 10" id="KW-0963">Cytoplasm</keyword>
<comment type="subcellular location">
    <subcellularLocation>
        <location evidence="1 10">Cytoplasm</location>
    </subcellularLocation>
</comment>
<dbReference type="SUPFAM" id="SSF55979">
    <property type="entry name" value="DNA clamp"/>
    <property type="match status" value="3"/>
</dbReference>
<accession>A0ABU9DK30</accession>
<evidence type="ECO:0000256" key="10">
    <source>
        <dbReference type="PIRNR" id="PIRNR000804"/>
    </source>
</evidence>
<comment type="function">
    <text evidence="10">Confers DNA tethering and processivity to DNA polymerases and other proteins. Acts as a clamp, forming a ring around DNA (a reaction catalyzed by the clamp-loading complex) which diffuses in an ATP-independent manner freely and bidirectionally along dsDNA. Initially characterized for its ability to contact the catalytic subunit of DNA polymerase III (Pol III), a complex, multichain enzyme responsible for most of the replicative synthesis in bacteria; Pol III exhibits 3'-5' exonuclease proofreading activity. The beta chain is required for initiation of replication as well as for processivity of DNA replication.</text>
</comment>
<dbReference type="PIRSF" id="PIRSF000804">
    <property type="entry name" value="DNA_pol_III_b"/>
    <property type="match status" value="1"/>
</dbReference>
<proteinExistence type="inferred from homology"/>
<dbReference type="Pfam" id="PF00712">
    <property type="entry name" value="DNA_pol3_beta"/>
    <property type="match status" value="1"/>
</dbReference>
<protein>
    <recommendedName>
        <fullName evidence="3 10">Beta sliding clamp</fullName>
    </recommendedName>
</protein>
<evidence type="ECO:0000256" key="9">
    <source>
        <dbReference type="ARBA" id="ARBA00023125"/>
    </source>
</evidence>
<comment type="subunit">
    <text evidence="10">Forms a ring-shaped head-to-tail homodimer around DNA.</text>
</comment>
<dbReference type="EMBL" id="JBBPCC010000009">
    <property type="protein sequence ID" value="MEK8129233.1"/>
    <property type="molecule type" value="Genomic_DNA"/>
</dbReference>
<dbReference type="Gene3D" id="3.70.10.10">
    <property type="match status" value="1"/>
</dbReference>
<feature type="domain" description="DNA polymerase III beta sliding clamp C-terminal" evidence="13">
    <location>
        <begin position="256"/>
        <end position="367"/>
    </location>
</feature>
<dbReference type="SMART" id="SM00480">
    <property type="entry name" value="POL3Bc"/>
    <property type="match status" value="1"/>
</dbReference>
<keyword evidence="9" id="KW-0238">DNA-binding</keyword>
<dbReference type="Pfam" id="PF02767">
    <property type="entry name" value="DNA_pol3_beta_2"/>
    <property type="match status" value="1"/>
</dbReference>
<evidence type="ECO:0000313" key="14">
    <source>
        <dbReference type="EMBL" id="MEK8129233.1"/>
    </source>
</evidence>
<dbReference type="PANTHER" id="PTHR30478:SF0">
    <property type="entry name" value="BETA SLIDING CLAMP"/>
    <property type="match status" value="1"/>
</dbReference>
<evidence type="ECO:0000259" key="13">
    <source>
        <dbReference type="Pfam" id="PF02768"/>
    </source>
</evidence>
<comment type="caution">
    <text evidence="14">The sequence shown here is derived from an EMBL/GenBank/DDBJ whole genome shotgun (WGS) entry which is preliminary data.</text>
</comment>
<sequence length="378" mass="41240">MRSVLVHVTKDSLLHALHHVLKAVSANNSAPILTGIHIQAYANELVCTASNASMTIQSRIPQDNSSMTVQRTGGIVVPARYFYEIIRKFNAGFIYFETKDHLILTITSGNSQIRLCGMNPADFPSLSNIEGSSVLKLKINNALLSSSIKQVATSASTSETRPVLTGVCLEYSNESLKFIATDGVRLASRTIHIENKANAETNAIIPGKNLYEAAKILDDEDHTTEVVVGRNQIRFTANNIQVQSALIEGVYPSIQNVIPKSYVSEVITETACLLNAIERATVLASESVVRIVATSHKLDLLSRTAEIGDVQDGVPLKEMNGEEFAISLNGKFLVDILRCVDSEYVRLRFTGKVSPFVIQPKDDPSSALFLITPIRTAN</sequence>
<evidence type="ECO:0000259" key="11">
    <source>
        <dbReference type="Pfam" id="PF00712"/>
    </source>
</evidence>
<keyword evidence="6 10" id="KW-0548">Nucleotidyltransferase</keyword>
<dbReference type="InterPro" id="IPR022637">
    <property type="entry name" value="DNA_polIII_beta_cen"/>
</dbReference>
<evidence type="ECO:0000256" key="8">
    <source>
        <dbReference type="ARBA" id="ARBA00022932"/>
    </source>
</evidence>
<evidence type="ECO:0000313" key="15">
    <source>
        <dbReference type="Proteomes" id="UP001469365"/>
    </source>
</evidence>
<feature type="domain" description="DNA polymerase III beta sliding clamp N-terminal" evidence="11">
    <location>
        <begin position="7"/>
        <end position="126"/>
    </location>
</feature>
<dbReference type="InterPro" id="IPR046938">
    <property type="entry name" value="DNA_clamp_sf"/>
</dbReference>
<dbReference type="Gene3D" id="3.10.150.10">
    <property type="entry name" value="DNA Polymerase III, subunit A, domain 2"/>
    <property type="match status" value="1"/>
</dbReference>
<evidence type="ECO:0000256" key="2">
    <source>
        <dbReference type="ARBA" id="ARBA00010752"/>
    </source>
</evidence>
<organism evidence="14 15">
    <name type="scientific">Paenibacillus filicis</name>
    <dbReference type="NCBI Taxonomy" id="669464"/>
    <lineage>
        <taxon>Bacteria</taxon>
        <taxon>Bacillati</taxon>
        <taxon>Bacillota</taxon>
        <taxon>Bacilli</taxon>
        <taxon>Bacillales</taxon>
        <taxon>Paenibacillaceae</taxon>
        <taxon>Paenibacillus</taxon>
    </lineage>
</organism>
<dbReference type="InterPro" id="IPR022635">
    <property type="entry name" value="DNA_polIII_beta_C"/>
</dbReference>